<gene>
    <name evidence="2" type="ORF">GCM10011399_19620</name>
</gene>
<accession>A0A917B7D8</accession>
<evidence type="ECO:0000313" key="2">
    <source>
        <dbReference type="EMBL" id="GGF26272.1"/>
    </source>
</evidence>
<keyword evidence="3" id="KW-1185">Reference proteome</keyword>
<proteinExistence type="predicted"/>
<feature type="region of interest" description="Disordered" evidence="1">
    <location>
        <begin position="1"/>
        <end position="26"/>
    </location>
</feature>
<comment type="caution">
    <text evidence="2">The sequence shown here is derived from an EMBL/GenBank/DDBJ whole genome shotgun (WGS) entry which is preliminary data.</text>
</comment>
<name>A0A917B7D8_9MICO</name>
<organism evidence="2 3">
    <name type="scientific">Subtercola lobariae</name>
    <dbReference type="NCBI Taxonomy" id="1588641"/>
    <lineage>
        <taxon>Bacteria</taxon>
        <taxon>Bacillati</taxon>
        <taxon>Actinomycetota</taxon>
        <taxon>Actinomycetes</taxon>
        <taxon>Micrococcales</taxon>
        <taxon>Microbacteriaceae</taxon>
        <taxon>Subtercola</taxon>
    </lineage>
</organism>
<evidence type="ECO:0000313" key="3">
    <source>
        <dbReference type="Proteomes" id="UP000598775"/>
    </source>
</evidence>
<evidence type="ECO:0000256" key="1">
    <source>
        <dbReference type="SAM" id="MobiDB-lite"/>
    </source>
</evidence>
<feature type="compositionally biased region" description="Basic and acidic residues" evidence="1">
    <location>
        <begin position="1"/>
        <end position="14"/>
    </location>
</feature>
<dbReference type="EMBL" id="BMGP01000003">
    <property type="protein sequence ID" value="GGF26272.1"/>
    <property type="molecule type" value="Genomic_DNA"/>
</dbReference>
<dbReference type="RefSeq" id="WP_188677518.1">
    <property type="nucleotide sequence ID" value="NZ_BMGP01000003.1"/>
</dbReference>
<reference evidence="2 3" key="1">
    <citation type="journal article" date="2014" name="Int. J. Syst. Evol. Microbiol.">
        <title>Complete genome sequence of Corynebacterium casei LMG S-19264T (=DSM 44701T), isolated from a smear-ripened cheese.</title>
        <authorList>
            <consortium name="US DOE Joint Genome Institute (JGI-PGF)"/>
            <person name="Walter F."/>
            <person name="Albersmeier A."/>
            <person name="Kalinowski J."/>
            <person name="Ruckert C."/>
        </authorList>
    </citation>
    <scope>NUCLEOTIDE SEQUENCE [LARGE SCALE GENOMIC DNA]</scope>
    <source>
        <strain evidence="2 3">CGMCC 1.12976</strain>
    </source>
</reference>
<sequence>MKSDPRSSAEKWLDSFEPTQSPMKDGSHLRAIGDALTAVENAGDALERAVAEAHDAGDSWEAISVVLGTSRQAAHRKFAHRVAAAHVRRTRNPAQPE</sequence>
<dbReference type="AlphaFoldDB" id="A0A917B7D8"/>
<dbReference type="Proteomes" id="UP000598775">
    <property type="component" value="Unassembled WGS sequence"/>
</dbReference>
<protein>
    <submittedName>
        <fullName evidence="2">Uncharacterized protein</fullName>
    </submittedName>
</protein>